<dbReference type="InterPro" id="IPR007527">
    <property type="entry name" value="Znf_SWIM"/>
</dbReference>
<protein>
    <recommendedName>
        <fullName evidence="2">SWIM-type domain-containing protein</fullName>
    </recommendedName>
</protein>
<proteinExistence type="predicted"/>
<keyword evidence="1" id="KW-0479">Metal-binding</keyword>
<keyword evidence="1" id="KW-0863">Zinc-finger</keyword>
<dbReference type="AlphaFoldDB" id="A0A1R1XLN0"/>
<keyword evidence="1" id="KW-0862">Zinc</keyword>
<sequence length="213" mass="23958">MDEISLKLSSILQEIRSLKIQNQQSIQNTDNLMINDTEKFLNRLDNTTTITKKLPISGKSSEFNQSQNEGTDDLRSYFSDQSIRDLHLIFGSSVLLNAIYYCSMSRVSKLVVPSTNLTSITPESSSSQSIATSNDPNFTNHCEFGCFKVLADTEPAVCYCLLPNYSCNCQFSSYNGNDRICSHSLAVMISVALDKYKTYEISPQEFALILHNW</sequence>
<accession>A0A1R1XLN0</accession>
<evidence type="ECO:0000256" key="1">
    <source>
        <dbReference type="PROSITE-ProRule" id="PRU00325"/>
    </source>
</evidence>
<evidence type="ECO:0000313" key="4">
    <source>
        <dbReference type="Proteomes" id="UP000187283"/>
    </source>
</evidence>
<dbReference type="OrthoDB" id="10391217at2759"/>
<gene>
    <name evidence="3" type="ORF">AYI70_g7218</name>
</gene>
<reference evidence="3 4" key="1">
    <citation type="submission" date="2017-01" db="EMBL/GenBank/DDBJ databases">
        <authorList>
            <person name="Mah S.A."/>
            <person name="Swanson W.J."/>
            <person name="Moy G.W."/>
            <person name="Vacquier V.D."/>
        </authorList>
    </citation>
    <scope>NUCLEOTIDE SEQUENCE [LARGE SCALE GENOMIC DNA]</scope>
    <source>
        <strain evidence="3 4">GSMNP</strain>
    </source>
</reference>
<evidence type="ECO:0000313" key="3">
    <source>
        <dbReference type="EMBL" id="OMJ15512.1"/>
    </source>
</evidence>
<dbReference type="EMBL" id="LSSN01002649">
    <property type="protein sequence ID" value="OMJ15512.1"/>
    <property type="molecule type" value="Genomic_DNA"/>
</dbReference>
<comment type="caution">
    <text evidence="3">The sequence shown here is derived from an EMBL/GenBank/DDBJ whole genome shotgun (WGS) entry which is preliminary data.</text>
</comment>
<keyword evidence="4" id="KW-1185">Reference proteome</keyword>
<name>A0A1R1XLN0_9FUNG</name>
<dbReference type="Proteomes" id="UP000187283">
    <property type="component" value="Unassembled WGS sequence"/>
</dbReference>
<dbReference type="GO" id="GO:0008270">
    <property type="term" value="F:zinc ion binding"/>
    <property type="evidence" value="ECO:0007669"/>
    <property type="project" value="UniProtKB-KW"/>
</dbReference>
<organism evidence="3 4">
    <name type="scientific">Smittium culicis</name>
    <dbReference type="NCBI Taxonomy" id="133412"/>
    <lineage>
        <taxon>Eukaryota</taxon>
        <taxon>Fungi</taxon>
        <taxon>Fungi incertae sedis</taxon>
        <taxon>Zoopagomycota</taxon>
        <taxon>Kickxellomycotina</taxon>
        <taxon>Harpellomycetes</taxon>
        <taxon>Harpellales</taxon>
        <taxon>Legeriomycetaceae</taxon>
        <taxon>Smittium</taxon>
    </lineage>
</organism>
<dbReference type="PROSITE" id="PS50966">
    <property type="entry name" value="ZF_SWIM"/>
    <property type="match status" value="1"/>
</dbReference>
<evidence type="ECO:0000259" key="2">
    <source>
        <dbReference type="PROSITE" id="PS50966"/>
    </source>
</evidence>
<feature type="domain" description="SWIM-type" evidence="2">
    <location>
        <begin position="147"/>
        <end position="192"/>
    </location>
</feature>